<reference evidence="1 2" key="1">
    <citation type="submission" date="2024-04" db="EMBL/GenBank/DDBJ databases">
        <title>Phyllosticta paracitricarpa is synonymous to the EU quarantine fungus P. citricarpa based on phylogenomic analyses.</title>
        <authorList>
            <consortium name="Lawrence Berkeley National Laboratory"/>
            <person name="Van ingen-buijs V.A."/>
            <person name="Van westerhoven A.C."/>
            <person name="Haridas S."/>
            <person name="Skiadas P."/>
            <person name="Martin F."/>
            <person name="Groenewald J.Z."/>
            <person name="Crous P.W."/>
            <person name="Seidl M.F."/>
        </authorList>
    </citation>
    <scope>NUCLEOTIDE SEQUENCE [LARGE SCALE GENOMIC DNA]</scope>
    <source>
        <strain evidence="1 2">CBS 141358</strain>
    </source>
</reference>
<dbReference type="Proteomes" id="UP001367316">
    <property type="component" value="Unassembled WGS sequence"/>
</dbReference>
<sequence>MRAGGVVGRRTRSMSGAIDPLNSLNQPKDLEMVGGRAFRMHTCTNAGSNDAPHAVCDVVLFGLPQPGLLWLHTLHASIWCVHACMHECVLAYAHTTALTGGSGPVEAVGTAPAGELEAAAREASNQPSERASIHLAPQWLAKSKKGSVACKDVKPGSSVSERVSDLWVPGSACNLYDFLEHLPVDGRAGAGGKRGRLVSGGASRGSC</sequence>
<name>A0ABR1NFD1_9PEZI</name>
<comment type="caution">
    <text evidence="1">The sequence shown here is derived from an EMBL/GenBank/DDBJ whole genome shotgun (WGS) entry which is preliminary data.</text>
</comment>
<proteinExistence type="predicted"/>
<accession>A0ABR1NFD1</accession>
<evidence type="ECO:0000313" key="1">
    <source>
        <dbReference type="EMBL" id="KAK7613896.1"/>
    </source>
</evidence>
<gene>
    <name evidence="1" type="ORF">JOL62DRAFT_346708</name>
</gene>
<keyword evidence="2" id="KW-1185">Reference proteome</keyword>
<evidence type="ECO:0000313" key="2">
    <source>
        <dbReference type="Proteomes" id="UP001367316"/>
    </source>
</evidence>
<organism evidence="1 2">
    <name type="scientific">Phyllosticta paracitricarpa</name>
    <dbReference type="NCBI Taxonomy" id="2016321"/>
    <lineage>
        <taxon>Eukaryota</taxon>
        <taxon>Fungi</taxon>
        <taxon>Dikarya</taxon>
        <taxon>Ascomycota</taxon>
        <taxon>Pezizomycotina</taxon>
        <taxon>Dothideomycetes</taxon>
        <taxon>Dothideomycetes incertae sedis</taxon>
        <taxon>Botryosphaeriales</taxon>
        <taxon>Phyllostictaceae</taxon>
        <taxon>Phyllosticta</taxon>
    </lineage>
</organism>
<protein>
    <submittedName>
        <fullName evidence="1">Uncharacterized protein</fullName>
    </submittedName>
</protein>
<dbReference type="EMBL" id="JBBPBF010000005">
    <property type="protein sequence ID" value="KAK7613896.1"/>
    <property type="molecule type" value="Genomic_DNA"/>
</dbReference>